<dbReference type="Pfam" id="PF14016">
    <property type="entry name" value="DUF4232"/>
    <property type="match status" value="1"/>
</dbReference>
<dbReference type="Proteomes" id="UP001165270">
    <property type="component" value="Unassembled WGS sequence"/>
</dbReference>
<evidence type="ECO:0000256" key="1">
    <source>
        <dbReference type="SAM" id="SignalP"/>
    </source>
</evidence>
<keyword evidence="1" id="KW-0732">Signal</keyword>
<evidence type="ECO:0000313" key="3">
    <source>
        <dbReference type="EMBL" id="MCI3240423.1"/>
    </source>
</evidence>
<sequence length="177" mass="16985">MRASSLTVAALAAALLLSACDDGGDSGGDGGGSSAGRAGGACTLGHTGVQIAASAAPSAGDTGTVTVTLTNQGAECTLNGFPGVGLRADGASSTVPADRAAKAQKLTLAKDATASFTITYVRGGAGAAKSLAVKTGTFTLPGSAEKHSFTWSYGDVALKGGGDEPNASVTAFQQSGD</sequence>
<feature type="chain" id="PRO_5047410357" evidence="1">
    <location>
        <begin position="20"/>
        <end position="177"/>
    </location>
</feature>
<comment type="caution">
    <text evidence="3">The sequence shown here is derived from an EMBL/GenBank/DDBJ whole genome shotgun (WGS) entry which is preliminary data.</text>
</comment>
<dbReference type="InterPro" id="IPR025326">
    <property type="entry name" value="DUF4232"/>
</dbReference>
<accession>A0ABS9XEK0</accession>
<keyword evidence="4" id="KW-1185">Reference proteome</keyword>
<dbReference type="EMBL" id="JALDAX010000004">
    <property type="protein sequence ID" value="MCI3240423.1"/>
    <property type="molecule type" value="Genomic_DNA"/>
</dbReference>
<feature type="signal peptide" evidence="1">
    <location>
        <begin position="1"/>
        <end position="19"/>
    </location>
</feature>
<dbReference type="RefSeq" id="WP_242709449.1">
    <property type="nucleotide sequence ID" value="NZ_JALDAX010000004.1"/>
</dbReference>
<dbReference type="PROSITE" id="PS51257">
    <property type="entry name" value="PROKAR_LIPOPROTEIN"/>
    <property type="match status" value="1"/>
</dbReference>
<evidence type="ECO:0000313" key="4">
    <source>
        <dbReference type="Proteomes" id="UP001165270"/>
    </source>
</evidence>
<protein>
    <submittedName>
        <fullName evidence="3">DUF4232 domain-containing protein</fullName>
    </submittedName>
</protein>
<feature type="domain" description="DUF4232" evidence="2">
    <location>
        <begin position="42"/>
        <end position="173"/>
    </location>
</feature>
<evidence type="ECO:0000259" key="2">
    <source>
        <dbReference type="Pfam" id="PF14016"/>
    </source>
</evidence>
<reference evidence="3" key="1">
    <citation type="submission" date="2022-03" db="EMBL/GenBank/DDBJ databases">
        <title>Streptomyces 7R015 and 7R016 isolated from Barleria lupulina in Thailand.</title>
        <authorList>
            <person name="Kanchanasin P."/>
            <person name="Phongsopitanun W."/>
            <person name="Tanasupawat S."/>
        </authorList>
    </citation>
    <scope>NUCLEOTIDE SEQUENCE</scope>
    <source>
        <strain evidence="3">7R016</strain>
    </source>
</reference>
<name>A0ABS9XEK0_9ACTN</name>
<organism evidence="3 4">
    <name type="scientific">Streptomyces spinosisporus</name>
    <dbReference type="NCBI Taxonomy" id="2927582"/>
    <lineage>
        <taxon>Bacteria</taxon>
        <taxon>Bacillati</taxon>
        <taxon>Actinomycetota</taxon>
        <taxon>Actinomycetes</taxon>
        <taxon>Kitasatosporales</taxon>
        <taxon>Streptomycetaceae</taxon>
        <taxon>Streptomyces</taxon>
    </lineage>
</organism>
<proteinExistence type="predicted"/>
<gene>
    <name evidence="3" type="ORF">MQN93_11870</name>
</gene>